<feature type="compositionally biased region" description="Polar residues" evidence="6">
    <location>
        <begin position="712"/>
        <end position="726"/>
    </location>
</feature>
<evidence type="ECO:0000256" key="2">
    <source>
        <dbReference type="ARBA" id="ARBA00043866"/>
    </source>
</evidence>
<dbReference type="PANTHER" id="PTHR14398:SF0">
    <property type="entry name" value="ZINC FINGER PROTEIN SWM"/>
    <property type="match status" value="1"/>
</dbReference>
<keyword evidence="4" id="KW-0862">Zinc</keyword>
<dbReference type="CDD" id="cd12257">
    <property type="entry name" value="RRM1_RBM26_like"/>
    <property type="match status" value="1"/>
</dbReference>
<proteinExistence type="predicted"/>
<feature type="coiled-coil region" evidence="5">
    <location>
        <begin position="450"/>
        <end position="484"/>
    </location>
</feature>
<evidence type="ECO:0000256" key="1">
    <source>
        <dbReference type="ARBA" id="ARBA00022884"/>
    </source>
</evidence>
<evidence type="ECO:0000313" key="10">
    <source>
        <dbReference type="Proteomes" id="UP000243723"/>
    </source>
</evidence>
<feature type="region of interest" description="Disordered" evidence="6">
    <location>
        <begin position="702"/>
        <end position="778"/>
    </location>
</feature>
<evidence type="ECO:0000259" key="8">
    <source>
        <dbReference type="PROSITE" id="PS50103"/>
    </source>
</evidence>
<dbReference type="OrthoDB" id="443401at2759"/>
<dbReference type="SMART" id="SM00356">
    <property type="entry name" value="ZnF_C3H1"/>
    <property type="match status" value="1"/>
</dbReference>
<dbReference type="Gene3D" id="3.30.70.330">
    <property type="match status" value="1"/>
</dbReference>
<dbReference type="InterPro" id="IPR002483">
    <property type="entry name" value="PWI_dom"/>
</dbReference>
<sequence length="778" mass="83687">MDLSPSALSLLKPYLVTKLECLSSEADCDVLADYLLELIKSEGSEADVIRNTKEQLVDFLPGDSGKFVDEVFQAIRDGSYDPSRAAAAAAKQAHVGGGYAVHGGRGNGYGQEQGKRKRDADQDEEMGDAERYGSYGNGGRGGRKRGDRGVKAPRRGREDYGGRGEYGQGRGGYRPDPRAQGFVPQGNQQGYGAAQQLQGQQPQMPFGFDPNNPMAMLQAMQQAMGMMQGAPNFGGGQQRKTGKRCRDYDNKGVCTRGANCPYDHGDDFEEYDPSGSGDRGYEQRGRGRGRGRGERGGARGGRGNRAPFSSPAPAHGRDTKAIVVENIPPESFSEESVRGFFAEFGTIDGVELQEGRRLAIITYSDHDGAQRAFESPRVVFDNRFVKVYWYRPESLDRQNGYGPRGGRGGRGRGGMNGEGRTGADGDVAMEETEQEEQIDPDVFRKQQEAAQQRFEELKAAKTKREELEAKMKAQAEERAELMRKLAAKTKGKSPAVDDSAQANGADVHGIGVGAGAAATQVQENGDKKATQTDALKAKLAALEAEARSIGINPDSTATTSYQDFAPRGRGRGFVPRGGYSRGGFTPRGAWRGRGRGMPYGGMQGGAVKRLDNRPRGFTVSFEGGKKYDEMHEGLNQYLLFSDQIQSAKVSKHLTKDDVALVMFAERYKAEMFLGAVQTAKNELPHVGKVEIAWVPNAEVPAESFPDGGQAGTSGESSVVGTWSGNASAGGDDAMEDVGGEQGEANGDGNGESAAHESGQGPMEMNYDVADDDDRWLAD</sequence>
<dbReference type="InterPro" id="IPR000504">
    <property type="entry name" value="RRM_dom"/>
</dbReference>
<dbReference type="Proteomes" id="UP000243723">
    <property type="component" value="Unassembled WGS sequence"/>
</dbReference>
<feature type="zinc finger region" description="C3H1-type" evidence="4">
    <location>
        <begin position="239"/>
        <end position="267"/>
    </location>
</feature>
<feature type="domain" description="C3H1-type" evidence="8">
    <location>
        <begin position="239"/>
        <end position="267"/>
    </location>
</feature>
<keyword evidence="1 3" id="KW-0694">RNA-binding</keyword>
<feature type="compositionally biased region" description="Basic and acidic residues" evidence="6">
    <location>
        <begin position="279"/>
        <end position="297"/>
    </location>
</feature>
<feature type="compositionally biased region" description="Basic and acidic residues" evidence="6">
    <location>
        <begin position="147"/>
        <end position="162"/>
    </location>
</feature>
<feature type="region of interest" description="Disordered" evidence="6">
    <location>
        <begin position="398"/>
        <end position="424"/>
    </location>
</feature>
<reference evidence="9 10" key="1">
    <citation type="submission" date="2017-05" db="EMBL/GenBank/DDBJ databases">
        <title>Draft genome sequence of Elsinoe australis.</title>
        <authorList>
            <person name="Cheng Q."/>
        </authorList>
    </citation>
    <scope>NUCLEOTIDE SEQUENCE [LARGE SCALE GENOMIC DNA]</scope>
    <source>
        <strain evidence="9 10">NL1</strain>
    </source>
</reference>
<feature type="compositionally biased region" description="Acidic residues" evidence="6">
    <location>
        <begin position="768"/>
        <end position="778"/>
    </location>
</feature>
<dbReference type="PROSITE" id="PS50102">
    <property type="entry name" value="RRM"/>
    <property type="match status" value="1"/>
</dbReference>
<evidence type="ECO:0000259" key="7">
    <source>
        <dbReference type="PROSITE" id="PS50102"/>
    </source>
</evidence>
<feature type="compositionally biased region" description="Gly residues" evidence="6">
    <location>
        <begin position="163"/>
        <end position="172"/>
    </location>
</feature>
<feature type="compositionally biased region" description="Gly residues" evidence="6">
    <location>
        <begin position="97"/>
        <end position="111"/>
    </location>
</feature>
<protein>
    <submittedName>
        <fullName evidence="9">Uncharacterized protein</fullName>
    </submittedName>
</protein>
<dbReference type="PANTHER" id="PTHR14398">
    <property type="entry name" value="RNA RECOGNITION RRM/RNP DOMAIN"/>
    <property type="match status" value="1"/>
</dbReference>
<feature type="domain" description="RRM" evidence="7">
    <location>
        <begin position="320"/>
        <end position="392"/>
    </location>
</feature>
<dbReference type="PROSITE" id="PS50103">
    <property type="entry name" value="ZF_C3H1"/>
    <property type="match status" value="1"/>
</dbReference>
<dbReference type="GO" id="GO:0003723">
    <property type="term" value="F:RNA binding"/>
    <property type="evidence" value="ECO:0007669"/>
    <property type="project" value="UniProtKB-UniRule"/>
</dbReference>
<dbReference type="InterPro" id="IPR045137">
    <property type="entry name" value="RBM26/27"/>
</dbReference>
<feature type="compositionally biased region" description="Gly residues" evidence="6">
    <location>
        <begin position="402"/>
        <end position="422"/>
    </location>
</feature>
<accession>A0A2P7YJL8</accession>
<name>A0A2P7YJL8_9PEZI</name>
<gene>
    <name evidence="9" type="ORF">B9Z65_5974</name>
</gene>
<organism evidence="9 10">
    <name type="scientific">Elsinoe australis</name>
    <dbReference type="NCBI Taxonomy" id="40998"/>
    <lineage>
        <taxon>Eukaryota</taxon>
        <taxon>Fungi</taxon>
        <taxon>Dikarya</taxon>
        <taxon>Ascomycota</taxon>
        <taxon>Pezizomycotina</taxon>
        <taxon>Dothideomycetes</taxon>
        <taxon>Dothideomycetidae</taxon>
        <taxon>Myriangiales</taxon>
        <taxon>Elsinoaceae</taxon>
        <taxon>Elsinoe</taxon>
    </lineage>
</organism>
<dbReference type="SMART" id="SM00360">
    <property type="entry name" value="RRM"/>
    <property type="match status" value="1"/>
</dbReference>
<feature type="compositionally biased region" description="Gly residues" evidence="6">
    <location>
        <begin position="739"/>
        <end position="749"/>
    </location>
</feature>
<evidence type="ECO:0000256" key="6">
    <source>
        <dbReference type="SAM" id="MobiDB-lite"/>
    </source>
</evidence>
<feature type="region of interest" description="Disordered" evidence="6">
    <location>
        <begin position="97"/>
        <end position="181"/>
    </location>
</feature>
<dbReference type="InterPro" id="IPR000571">
    <property type="entry name" value="Znf_CCCH"/>
</dbReference>
<dbReference type="STRING" id="40998.A0A2P7YJL8"/>
<dbReference type="Pfam" id="PF23085">
    <property type="entry name" value="RRM_PARP14_3"/>
    <property type="match status" value="1"/>
</dbReference>
<comment type="function">
    <text evidence="2">May be involved in the turnover of nuclear polyadenylated (pA+) RNA.</text>
</comment>
<dbReference type="SUPFAM" id="SSF54928">
    <property type="entry name" value="RNA-binding domain, RBD"/>
    <property type="match status" value="1"/>
</dbReference>
<dbReference type="Pfam" id="PF00642">
    <property type="entry name" value="zf-CCCH"/>
    <property type="match status" value="1"/>
</dbReference>
<dbReference type="InterPro" id="IPR012677">
    <property type="entry name" value="Nucleotide-bd_a/b_plait_sf"/>
</dbReference>
<dbReference type="InterPro" id="IPR035979">
    <property type="entry name" value="RBD_domain_sf"/>
</dbReference>
<dbReference type="GO" id="GO:0008270">
    <property type="term" value="F:zinc ion binding"/>
    <property type="evidence" value="ECO:0007669"/>
    <property type="project" value="UniProtKB-KW"/>
</dbReference>
<dbReference type="AlphaFoldDB" id="A0A2P7YJL8"/>
<dbReference type="GO" id="GO:0005634">
    <property type="term" value="C:nucleus"/>
    <property type="evidence" value="ECO:0007669"/>
    <property type="project" value="TreeGrafter"/>
</dbReference>
<dbReference type="EMBL" id="NHZQ01000422">
    <property type="protein sequence ID" value="PSK36159.1"/>
    <property type="molecule type" value="Genomic_DNA"/>
</dbReference>
<evidence type="ECO:0000256" key="3">
    <source>
        <dbReference type="PROSITE-ProRule" id="PRU00176"/>
    </source>
</evidence>
<keyword evidence="4" id="KW-0479">Metal-binding</keyword>
<evidence type="ECO:0000256" key="4">
    <source>
        <dbReference type="PROSITE-ProRule" id="PRU00723"/>
    </source>
</evidence>
<feature type="region of interest" description="Disordered" evidence="6">
    <location>
        <begin position="256"/>
        <end position="319"/>
    </location>
</feature>
<dbReference type="Pfam" id="PF01480">
    <property type="entry name" value="PWI"/>
    <property type="match status" value="1"/>
</dbReference>
<evidence type="ECO:0000256" key="5">
    <source>
        <dbReference type="SAM" id="Coils"/>
    </source>
</evidence>
<keyword evidence="10" id="KW-1185">Reference proteome</keyword>
<comment type="caution">
    <text evidence="9">The sequence shown here is derived from an EMBL/GenBank/DDBJ whole genome shotgun (WGS) entry which is preliminary data.</text>
</comment>
<evidence type="ECO:0000313" key="9">
    <source>
        <dbReference type="EMBL" id="PSK36159.1"/>
    </source>
</evidence>
<keyword evidence="5" id="KW-0175">Coiled coil</keyword>
<keyword evidence="4" id="KW-0863">Zinc-finger</keyword>